<evidence type="ECO:0000259" key="3">
    <source>
        <dbReference type="Pfam" id="PF07486"/>
    </source>
</evidence>
<dbReference type="Pfam" id="PF07486">
    <property type="entry name" value="Hydrolase_2"/>
    <property type="match status" value="1"/>
</dbReference>
<dbReference type="EMBL" id="BMHY01000016">
    <property type="protein sequence ID" value="GGG86100.1"/>
    <property type="molecule type" value="Genomic_DNA"/>
</dbReference>
<feature type="chain" id="PRO_5037849712" evidence="1">
    <location>
        <begin position="27"/>
        <end position="212"/>
    </location>
</feature>
<comment type="caution">
    <text evidence="4">The sequence shown here is derived from an EMBL/GenBank/DDBJ whole genome shotgun (WGS) entry which is preliminary data.</text>
</comment>
<dbReference type="Gene3D" id="6.20.240.60">
    <property type="match status" value="1"/>
</dbReference>
<protein>
    <submittedName>
        <fullName evidence="4">Spore cortex-lytic enzyme</fullName>
    </submittedName>
</protein>
<name>A0A917M8K1_9BACL</name>
<dbReference type="Gene3D" id="1.10.10.2520">
    <property type="entry name" value="Cell wall hydrolase SleB, domain 1"/>
    <property type="match status" value="1"/>
</dbReference>
<evidence type="ECO:0000313" key="5">
    <source>
        <dbReference type="Proteomes" id="UP000600247"/>
    </source>
</evidence>
<dbReference type="InterPro" id="IPR036366">
    <property type="entry name" value="PGBDSf"/>
</dbReference>
<feature type="domain" description="Cell wall hydrolase SleB" evidence="3">
    <location>
        <begin position="113"/>
        <end position="211"/>
    </location>
</feature>
<dbReference type="InterPro" id="IPR011105">
    <property type="entry name" value="Cell_wall_hydrolase_SleB"/>
</dbReference>
<dbReference type="SUPFAM" id="SSF47090">
    <property type="entry name" value="PGBD-like"/>
    <property type="match status" value="1"/>
</dbReference>
<evidence type="ECO:0000259" key="2">
    <source>
        <dbReference type="Pfam" id="PF01471"/>
    </source>
</evidence>
<dbReference type="GO" id="GO:0016787">
    <property type="term" value="F:hydrolase activity"/>
    <property type="evidence" value="ECO:0007669"/>
    <property type="project" value="InterPro"/>
</dbReference>
<reference evidence="4 5" key="1">
    <citation type="journal article" date="2014" name="Int. J. Syst. Evol. Microbiol.">
        <title>Complete genome sequence of Corynebacterium casei LMG S-19264T (=DSM 44701T), isolated from a smear-ripened cheese.</title>
        <authorList>
            <consortium name="US DOE Joint Genome Institute (JGI-PGF)"/>
            <person name="Walter F."/>
            <person name="Albersmeier A."/>
            <person name="Kalinowski J."/>
            <person name="Ruckert C."/>
        </authorList>
    </citation>
    <scope>NUCLEOTIDE SEQUENCE [LARGE SCALE GENOMIC DNA]</scope>
    <source>
        <strain evidence="4 5">CGMCC 1.15286</strain>
    </source>
</reference>
<dbReference type="AlphaFoldDB" id="A0A917M8K1"/>
<keyword evidence="5" id="KW-1185">Reference proteome</keyword>
<sequence>MMKKTASVFLLAVIVFMLSMNGAASAASMKMGSSGESVKDLQERLYMLNYYKGSITGKFNASTKNAVAAFQRGAGLPKDGVAGSMTQHALNKVTVSRSDLSRLARIVYSESRGETYKGQVAVAAVVLNRAKSPMFPSKIRDVIFAANAFSAVSNGQFWLTPNATAFKAAKEAARRVDPSKGAYYFYNPKATESKWIESRKVTVKIGNHVFAK</sequence>
<accession>A0A917M8K1</accession>
<dbReference type="InterPro" id="IPR036365">
    <property type="entry name" value="PGBD-like_sf"/>
</dbReference>
<gene>
    <name evidence="4" type="ORF">GCM10010918_50300</name>
</gene>
<dbReference type="Proteomes" id="UP000600247">
    <property type="component" value="Unassembled WGS sequence"/>
</dbReference>
<dbReference type="Pfam" id="PF01471">
    <property type="entry name" value="PG_binding_1"/>
    <property type="match status" value="1"/>
</dbReference>
<proteinExistence type="predicted"/>
<dbReference type="InterPro" id="IPR002477">
    <property type="entry name" value="Peptidoglycan-bd-like"/>
</dbReference>
<feature type="domain" description="Peptidoglycan binding-like" evidence="2">
    <location>
        <begin position="34"/>
        <end position="90"/>
    </location>
</feature>
<feature type="signal peptide" evidence="1">
    <location>
        <begin position="1"/>
        <end position="26"/>
    </location>
</feature>
<keyword evidence="1" id="KW-0732">Signal</keyword>
<evidence type="ECO:0000256" key="1">
    <source>
        <dbReference type="SAM" id="SignalP"/>
    </source>
</evidence>
<dbReference type="InterPro" id="IPR042047">
    <property type="entry name" value="SleB_dom1"/>
</dbReference>
<organism evidence="4 5">
    <name type="scientific">Paenibacillus radicis</name>
    <name type="common">ex Gao et al. 2016</name>
    <dbReference type="NCBI Taxonomy" id="1737354"/>
    <lineage>
        <taxon>Bacteria</taxon>
        <taxon>Bacillati</taxon>
        <taxon>Bacillota</taxon>
        <taxon>Bacilli</taxon>
        <taxon>Bacillales</taxon>
        <taxon>Paenibacillaceae</taxon>
        <taxon>Paenibacillus</taxon>
    </lineage>
</organism>
<evidence type="ECO:0000313" key="4">
    <source>
        <dbReference type="EMBL" id="GGG86100.1"/>
    </source>
</evidence>
<dbReference type="Gene3D" id="1.10.101.10">
    <property type="entry name" value="PGBD-like superfamily/PGBD"/>
    <property type="match status" value="1"/>
</dbReference>